<dbReference type="InterPro" id="IPR024320">
    <property type="entry name" value="LPG_synthase_C"/>
</dbReference>
<feature type="transmembrane region" description="Helical" evidence="6">
    <location>
        <begin position="118"/>
        <end position="134"/>
    </location>
</feature>
<dbReference type="PANTHER" id="PTHR34697">
    <property type="entry name" value="PHOSPHATIDYLGLYCEROL LYSYLTRANSFERASE"/>
    <property type="match status" value="1"/>
</dbReference>
<evidence type="ECO:0000256" key="6">
    <source>
        <dbReference type="SAM" id="Phobius"/>
    </source>
</evidence>
<dbReference type="GO" id="GO:0055091">
    <property type="term" value="P:phospholipid homeostasis"/>
    <property type="evidence" value="ECO:0007669"/>
    <property type="project" value="TreeGrafter"/>
</dbReference>
<name>A0A6J6WA80_9ZZZZ</name>
<gene>
    <name evidence="8" type="ORF">UFOPK2925_00813</name>
</gene>
<evidence type="ECO:0000256" key="5">
    <source>
        <dbReference type="ARBA" id="ARBA00023136"/>
    </source>
</evidence>
<feature type="transmembrane region" description="Helical" evidence="6">
    <location>
        <begin position="146"/>
        <end position="167"/>
    </location>
</feature>
<evidence type="ECO:0000256" key="3">
    <source>
        <dbReference type="ARBA" id="ARBA00022692"/>
    </source>
</evidence>
<feature type="transmembrane region" description="Helical" evidence="6">
    <location>
        <begin position="205"/>
        <end position="230"/>
    </location>
</feature>
<keyword evidence="2" id="KW-1003">Cell membrane</keyword>
<feature type="domain" description="Phosphatidylglycerol lysyltransferase C-terminal" evidence="7">
    <location>
        <begin position="244"/>
        <end position="541"/>
    </location>
</feature>
<organism evidence="8">
    <name type="scientific">freshwater metagenome</name>
    <dbReference type="NCBI Taxonomy" id="449393"/>
    <lineage>
        <taxon>unclassified sequences</taxon>
        <taxon>metagenomes</taxon>
        <taxon>ecological metagenomes</taxon>
    </lineage>
</organism>
<reference evidence="8" key="1">
    <citation type="submission" date="2020-05" db="EMBL/GenBank/DDBJ databases">
        <authorList>
            <person name="Chiriac C."/>
            <person name="Salcher M."/>
            <person name="Ghai R."/>
            <person name="Kavagutti S V."/>
        </authorList>
    </citation>
    <scope>NUCLEOTIDE SEQUENCE</scope>
</reference>
<evidence type="ECO:0000256" key="4">
    <source>
        <dbReference type="ARBA" id="ARBA00022989"/>
    </source>
</evidence>
<dbReference type="AlphaFoldDB" id="A0A6J6WA80"/>
<dbReference type="PANTHER" id="PTHR34697:SF2">
    <property type="entry name" value="PHOSPHATIDYLGLYCEROL LYSYLTRANSFERASE"/>
    <property type="match status" value="1"/>
</dbReference>
<evidence type="ECO:0000259" key="7">
    <source>
        <dbReference type="Pfam" id="PF09924"/>
    </source>
</evidence>
<protein>
    <submittedName>
        <fullName evidence="8">Unannotated protein</fullName>
    </submittedName>
</protein>
<keyword evidence="4 6" id="KW-1133">Transmembrane helix</keyword>
<dbReference type="GO" id="GO:0016755">
    <property type="term" value="F:aminoacyltransferase activity"/>
    <property type="evidence" value="ECO:0007669"/>
    <property type="project" value="TreeGrafter"/>
</dbReference>
<dbReference type="Pfam" id="PF09924">
    <property type="entry name" value="LPG_synthase_C"/>
    <property type="match status" value="1"/>
</dbReference>
<dbReference type="EMBL" id="CAEZZU010000110">
    <property type="protein sequence ID" value="CAB4780324.1"/>
    <property type="molecule type" value="Genomic_DNA"/>
</dbReference>
<accession>A0A6J6WA80</accession>
<evidence type="ECO:0000256" key="2">
    <source>
        <dbReference type="ARBA" id="ARBA00022475"/>
    </source>
</evidence>
<proteinExistence type="predicted"/>
<feature type="transmembrane region" description="Helical" evidence="6">
    <location>
        <begin position="24"/>
        <end position="46"/>
    </location>
</feature>
<evidence type="ECO:0000256" key="1">
    <source>
        <dbReference type="ARBA" id="ARBA00004651"/>
    </source>
</evidence>
<comment type="subcellular location">
    <subcellularLocation>
        <location evidence="1">Cell membrane</location>
        <topology evidence="1">Multi-pass membrane protein</topology>
    </subcellularLocation>
</comment>
<evidence type="ECO:0000313" key="8">
    <source>
        <dbReference type="EMBL" id="CAB4780324.1"/>
    </source>
</evidence>
<sequence length="589" mass="63822">MSQSTAPSVEISQEARVARGRRRFARFLGLVVVIAGVINIVSAFTPSLRERSSLVTSAFGGSFSELAAGATALIGVALVLVGRGLMRRRRASFLIAVGLLVISIVTHIVKGLDIEESIVMMALAVVLVRSRGIFSEQVPRARATSVLRWAPRILAITFVYGLIGLFLQRASITPDLTPWLAIREVCARLVGLSGPLVISGSLGGWFPASLTVLGVISIVSIVILALAPVADRFVVHDEDREKVRALVQQAGGDTLDPFALRRDKRYVFSGDHRAAVAYRFINGVGLAAGDPVGDEASAGDAIRRFIARCDAHGWRPAAIGVRGDRLDQWIEEGMRTQYLGDEALITVGEFKLDGRPMRPVRQAVSRTRRHGIVTEIHLEGDLDPTLRRALRGISATHLDGTPERGFSMALDGLLSGRDADCVILVARDPSGEPFAFQRYVPCRDGRGLSLDAMRRDQVGPNGVNELMIVDAVEWAREHGIEEISLNFAAFKGLMEPDADRDLRDTVTAWLVRRLDPHFQIGSLLSFNAKFLPRWVPRYLVYRAAGDFGPVSLAAASAEGFVPLDRRGDEELVGVGKGFAAGASDEAPEG</sequence>
<keyword evidence="3 6" id="KW-0812">Transmembrane</keyword>
<dbReference type="InterPro" id="IPR051211">
    <property type="entry name" value="PG_lysyltransferase"/>
</dbReference>
<feature type="transmembrane region" description="Helical" evidence="6">
    <location>
        <begin position="93"/>
        <end position="112"/>
    </location>
</feature>
<dbReference type="GO" id="GO:0005886">
    <property type="term" value="C:plasma membrane"/>
    <property type="evidence" value="ECO:0007669"/>
    <property type="project" value="UniProtKB-SubCell"/>
</dbReference>
<keyword evidence="5 6" id="KW-0472">Membrane</keyword>
<feature type="transmembrane region" description="Helical" evidence="6">
    <location>
        <begin position="66"/>
        <end position="86"/>
    </location>
</feature>